<gene>
    <name evidence="1" type="ORF">BKX93_16600</name>
</gene>
<dbReference type="Proteomes" id="UP000178776">
    <property type="component" value="Chromosome"/>
</dbReference>
<dbReference type="AlphaFoldDB" id="A0A1D9LJS9"/>
<dbReference type="EMBL" id="CP017707">
    <property type="protein sequence ID" value="AOZ51459.1"/>
    <property type="molecule type" value="Genomic_DNA"/>
</dbReference>
<proteinExistence type="predicted"/>
<protein>
    <submittedName>
        <fullName evidence="1">Uncharacterized protein</fullName>
    </submittedName>
</protein>
<sequence>MCLLLPAGLHNTRNLTLHGDLTQLVATQTEFTEHTTRTTGHGAATTLANRRSVARQLLQLQAGGETLFFREVLVVDGGDQGVTLGGELLSQLDALLFTVNQCKSCHVLNP</sequence>
<evidence type="ECO:0000313" key="1">
    <source>
        <dbReference type="EMBL" id="AOZ51459.1"/>
    </source>
</evidence>
<reference evidence="1 2" key="1">
    <citation type="submission" date="2016-10" db="EMBL/GenBank/DDBJ databases">
        <title>Chromobacterium muskegensis sp. nov., an insecticidal bacterium isolated from Sphagnum bogs.</title>
        <authorList>
            <person name="Sparks M.E."/>
            <person name="Blackburn M.B."/>
            <person name="Gundersen-Rindal D.E."/>
            <person name="Mitchell A."/>
            <person name="Farrar R."/>
            <person name="Kuhar D."/>
        </authorList>
    </citation>
    <scope>NUCLEOTIDE SEQUENCE [LARGE SCALE GENOMIC DNA]</scope>
    <source>
        <strain evidence="1 2">21-1</strain>
    </source>
</reference>
<dbReference type="STRING" id="1108595.BKX93_16600"/>
<organism evidence="1 2">
    <name type="scientific">Chromobacterium vaccinii</name>
    <dbReference type="NCBI Taxonomy" id="1108595"/>
    <lineage>
        <taxon>Bacteria</taxon>
        <taxon>Pseudomonadati</taxon>
        <taxon>Pseudomonadota</taxon>
        <taxon>Betaproteobacteria</taxon>
        <taxon>Neisseriales</taxon>
        <taxon>Chromobacteriaceae</taxon>
        <taxon>Chromobacterium</taxon>
    </lineage>
</organism>
<dbReference type="KEGG" id="cvc:BKX93_16600"/>
<evidence type="ECO:0000313" key="2">
    <source>
        <dbReference type="Proteomes" id="UP000178776"/>
    </source>
</evidence>
<name>A0A1D9LJS9_9NEIS</name>
<accession>A0A1D9LJS9</accession>